<gene>
    <name evidence="1" type="ORF">BN2156_03753</name>
</gene>
<accession>A0A0H5RRV7</accession>
<dbReference type="STRING" id="146018.BN2156_03753"/>
<reference evidence="2" key="1">
    <citation type="submission" date="2015-07" db="EMBL/GenBank/DDBJ databases">
        <authorList>
            <person name="Urmite Genomes"/>
        </authorList>
    </citation>
    <scope>NUCLEOTIDE SEQUENCE [LARGE SCALE GENOMIC DNA]</scope>
    <source>
        <strain evidence="2">type strain: ATCC 49404</strain>
    </source>
</reference>
<dbReference type="Proteomes" id="UP000199147">
    <property type="component" value="Unassembled WGS sequence"/>
</dbReference>
<evidence type="ECO:0000313" key="2">
    <source>
        <dbReference type="Proteomes" id="UP000199147"/>
    </source>
</evidence>
<proteinExistence type="predicted"/>
<dbReference type="EMBL" id="CWKH01000002">
    <property type="protein sequence ID" value="CRZ16875.1"/>
    <property type="molecule type" value="Genomic_DNA"/>
</dbReference>
<dbReference type="AlphaFoldDB" id="A0A0H5RRV7"/>
<protein>
    <submittedName>
        <fullName evidence="1">Uncharacterized protein</fullName>
    </submittedName>
</protein>
<organism evidence="1 2">
    <name type="scientific">Mycolicibacterium neworleansense</name>
    <dbReference type="NCBI Taxonomy" id="146018"/>
    <lineage>
        <taxon>Bacteria</taxon>
        <taxon>Bacillati</taxon>
        <taxon>Actinomycetota</taxon>
        <taxon>Actinomycetes</taxon>
        <taxon>Mycobacteriales</taxon>
        <taxon>Mycobacteriaceae</taxon>
        <taxon>Mycolicibacterium</taxon>
    </lineage>
</organism>
<keyword evidence="2" id="KW-1185">Reference proteome</keyword>
<evidence type="ECO:0000313" key="1">
    <source>
        <dbReference type="EMBL" id="CRZ16875.1"/>
    </source>
</evidence>
<name>A0A0H5RRV7_9MYCO</name>
<sequence length="164" mass="16524" precursor="true">MHAMDWRTKSMVTLVAAGGVLGGIGAPPAGATTMVPLSNSIRGCDFTKALFLGGMGSGSGSGMASIGADGSHVGAEVRLQSATPFTEYRVRLIQLPRPSVATCNLGDPGVSGALLHTDASGTATVTVAGPLSSDATQAWVVVEGPPKPGRVRGDVYSSDFPVKL</sequence>